<protein>
    <submittedName>
        <fullName evidence="2">Uncharacterized protein</fullName>
    </submittedName>
</protein>
<proteinExistence type="predicted"/>
<feature type="compositionally biased region" description="Low complexity" evidence="1">
    <location>
        <begin position="29"/>
        <end position="42"/>
    </location>
</feature>
<sequence>MMSSLVMLPSGTAQLSYLQNGQYHECLSTQNSQCRTSSSRSSNHPETISRLWSNIRQGTAERTSLLSGTSQDGVDK</sequence>
<gene>
    <name evidence="2" type="ORF">M404DRAFT_1007791</name>
</gene>
<accession>A0A0C3NH81</accession>
<dbReference type="EMBL" id="KN832077">
    <property type="protein sequence ID" value="KIN95075.1"/>
    <property type="molecule type" value="Genomic_DNA"/>
</dbReference>
<evidence type="ECO:0000313" key="3">
    <source>
        <dbReference type="Proteomes" id="UP000054217"/>
    </source>
</evidence>
<dbReference type="InParanoid" id="A0A0C3NH81"/>
<organism evidence="2 3">
    <name type="scientific">Pisolithus tinctorius Marx 270</name>
    <dbReference type="NCBI Taxonomy" id="870435"/>
    <lineage>
        <taxon>Eukaryota</taxon>
        <taxon>Fungi</taxon>
        <taxon>Dikarya</taxon>
        <taxon>Basidiomycota</taxon>
        <taxon>Agaricomycotina</taxon>
        <taxon>Agaricomycetes</taxon>
        <taxon>Agaricomycetidae</taxon>
        <taxon>Boletales</taxon>
        <taxon>Sclerodermatineae</taxon>
        <taxon>Pisolithaceae</taxon>
        <taxon>Pisolithus</taxon>
    </lineage>
</organism>
<name>A0A0C3NH81_PISTI</name>
<dbReference type="HOGENOM" id="CLU_2655468_0_0_1"/>
<reference evidence="2 3" key="1">
    <citation type="submission" date="2014-04" db="EMBL/GenBank/DDBJ databases">
        <authorList>
            <consortium name="DOE Joint Genome Institute"/>
            <person name="Kuo A."/>
            <person name="Kohler A."/>
            <person name="Costa M.D."/>
            <person name="Nagy L.G."/>
            <person name="Floudas D."/>
            <person name="Copeland A."/>
            <person name="Barry K.W."/>
            <person name="Cichocki N."/>
            <person name="Veneault-Fourrey C."/>
            <person name="LaButti K."/>
            <person name="Lindquist E.A."/>
            <person name="Lipzen A."/>
            <person name="Lundell T."/>
            <person name="Morin E."/>
            <person name="Murat C."/>
            <person name="Sun H."/>
            <person name="Tunlid A."/>
            <person name="Henrissat B."/>
            <person name="Grigoriev I.V."/>
            <person name="Hibbett D.S."/>
            <person name="Martin F."/>
            <person name="Nordberg H.P."/>
            <person name="Cantor M.N."/>
            <person name="Hua S.X."/>
        </authorList>
    </citation>
    <scope>NUCLEOTIDE SEQUENCE [LARGE SCALE GENOMIC DNA]</scope>
    <source>
        <strain evidence="2 3">Marx 270</strain>
    </source>
</reference>
<reference evidence="3" key="2">
    <citation type="submission" date="2015-01" db="EMBL/GenBank/DDBJ databases">
        <title>Evolutionary Origins and Diversification of the Mycorrhizal Mutualists.</title>
        <authorList>
            <consortium name="DOE Joint Genome Institute"/>
            <consortium name="Mycorrhizal Genomics Consortium"/>
            <person name="Kohler A."/>
            <person name="Kuo A."/>
            <person name="Nagy L.G."/>
            <person name="Floudas D."/>
            <person name="Copeland A."/>
            <person name="Barry K.W."/>
            <person name="Cichocki N."/>
            <person name="Veneault-Fourrey C."/>
            <person name="LaButti K."/>
            <person name="Lindquist E.A."/>
            <person name="Lipzen A."/>
            <person name="Lundell T."/>
            <person name="Morin E."/>
            <person name="Murat C."/>
            <person name="Riley R."/>
            <person name="Ohm R."/>
            <person name="Sun H."/>
            <person name="Tunlid A."/>
            <person name="Henrissat B."/>
            <person name="Grigoriev I.V."/>
            <person name="Hibbett D.S."/>
            <person name="Martin F."/>
        </authorList>
    </citation>
    <scope>NUCLEOTIDE SEQUENCE [LARGE SCALE GENOMIC DNA]</scope>
    <source>
        <strain evidence="3">Marx 270</strain>
    </source>
</reference>
<evidence type="ECO:0000256" key="1">
    <source>
        <dbReference type="SAM" id="MobiDB-lite"/>
    </source>
</evidence>
<feature type="region of interest" description="Disordered" evidence="1">
    <location>
        <begin position="29"/>
        <end position="54"/>
    </location>
</feature>
<dbReference type="AlphaFoldDB" id="A0A0C3NH81"/>
<keyword evidence="3" id="KW-1185">Reference proteome</keyword>
<feature type="compositionally biased region" description="Polar residues" evidence="1">
    <location>
        <begin position="44"/>
        <end position="54"/>
    </location>
</feature>
<dbReference type="Proteomes" id="UP000054217">
    <property type="component" value="Unassembled WGS sequence"/>
</dbReference>
<evidence type="ECO:0000313" key="2">
    <source>
        <dbReference type="EMBL" id="KIN95075.1"/>
    </source>
</evidence>